<evidence type="ECO:0008006" key="4">
    <source>
        <dbReference type="Google" id="ProtNLM"/>
    </source>
</evidence>
<dbReference type="Gene3D" id="3.40.1580.10">
    <property type="entry name" value="SMI1/KNR4-like"/>
    <property type="match status" value="1"/>
</dbReference>
<dbReference type="Pfam" id="PF14568">
    <property type="entry name" value="SUKH_6"/>
    <property type="match status" value="1"/>
</dbReference>
<evidence type="ECO:0000313" key="3">
    <source>
        <dbReference type="Proteomes" id="UP001501358"/>
    </source>
</evidence>
<reference evidence="2 3" key="1">
    <citation type="journal article" date="2019" name="Int. J. Syst. Evol. Microbiol.">
        <title>The Global Catalogue of Microorganisms (GCM) 10K type strain sequencing project: providing services to taxonomists for standard genome sequencing and annotation.</title>
        <authorList>
            <consortium name="The Broad Institute Genomics Platform"/>
            <consortium name="The Broad Institute Genome Sequencing Center for Infectious Disease"/>
            <person name="Wu L."/>
            <person name="Ma J."/>
        </authorList>
    </citation>
    <scope>NUCLEOTIDE SEQUENCE [LARGE SCALE GENOMIC DNA]</scope>
    <source>
        <strain evidence="2 3">JCM 6307</strain>
    </source>
</reference>
<organism evidence="2 3">
    <name type="scientific">Streptomyces thermolineatus</name>
    <dbReference type="NCBI Taxonomy" id="44033"/>
    <lineage>
        <taxon>Bacteria</taxon>
        <taxon>Bacillati</taxon>
        <taxon>Actinomycetota</taxon>
        <taxon>Actinomycetes</taxon>
        <taxon>Kitasatosporales</taxon>
        <taxon>Streptomycetaceae</taxon>
        <taxon>Streptomyces</taxon>
    </lineage>
</organism>
<keyword evidence="3" id="KW-1185">Reference proteome</keyword>
<dbReference type="SUPFAM" id="SSF160631">
    <property type="entry name" value="SMI1/KNR4-like"/>
    <property type="match status" value="1"/>
</dbReference>
<comment type="caution">
    <text evidence="2">The sequence shown here is derived from an EMBL/GenBank/DDBJ whole genome shotgun (WGS) entry which is preliminary data.</text>
</comment>
<sequence length="179" mass="20082">MNASVARLTEILPPSATPQPRDWEAVERELGTPLPSDYKQLVDTYGGGVFDETIWLLEPGCPDENYDLLAASKEREEVLGELWGTGEPKPVELQEEGARALPWGYGERSGEFLYWLVRPGQDPDSWTVMINEGRGPEWERHPMSCTQFLVSVLTGETDSGIFCELPVETHSFDRNADIL</sequence>
<protein>
    <recommendedName>
        <fullName evidence="4">Knr4/Smi1-like domain-containing protein</fullName>
    </recommendedName>
</protein>
<dbReference type="EMBL" id="BAAATA010000056">
    <property type="protein sequence ID" value="GAA2511237.1"/>
    <property type="molecule type" value="Genomic_DNA"/>
</dbReference>
<dbReference type="RefSeq" id="WP_344386140.1">
    <property type="nucleotide sequence ID" value="NZ_BAAATA010000056.1"/>
</dbReference>
<gene>
    <name evidence="2" type="ORF">GCM10010406_54460</name>
</gene>
<feature type="region of interest" description="Disordered" evidence="1">
    <location>
        <begin position="1"/>
        <end position="21"/>
    </location>
</feature>
<evidence type="ECO:0000256" key="1">
    <source>
        <dbReference type="SAM" id="MobiDB-lite"/>
    </source>
</evidence>
<proteinExistence type="predicted"/>
<dbReference type="InterPro" id="IPR037883">
    <property type="entry name" value="Knr4/Smi1-like_sf"/>
</dbReference>
<accession>A0ABN3N336</accession>
<name>A0ABN3N336_9ACTN</name>
<evidence type="ECO:0000313" key="2">
    <source>
        <dbReference type="EMBL" id="GAA2511237.1"/>
    </source>
</evidence>
<dbReference type="Proteomes" id="UP001501358">
    <property type="component" value="Unassembled WGS sequence"/>
</dbReference>